<dbReference type="Proteomes" id="UP000306223">
    <property type="component" value="Unassembled WGS sequence"/>
</dbReference>
<dbReference type="AlphaFoldDB" id="A0A4U0R6E3"/>
<evidence type="ECO:0000256" key="1">
    <source>
        <dbReference type="SAM" id="MobiDB-lite"/>
    </source>
</evidence>
<feature type="region of interest" description="Disordered" evidence="1">
    <location>
        <begin position="1"/>
        <end position="63"/>
    </location>
</feature>
<protein>
    <submittedName>
        <fullName evidence="2">Uncharacterized protein</fullName>
    </submittedName>
</protein>
<dbReference type="RefSeq" id="WP_136856897.1">
    <property type="nucleotide sequence ID" value="NZ_SUNH01000015.1"/>
</dbReference>
<evidence type="ECO:0000313" key="3">
    <source>
        <dbReference type="Proteomes" id="UP000306223"/>
    </source>
</evidence>
<gene>
    <name evidence="2" type="ORF">FA740_11360</name>
</gene>
<feature type="compositionally biased region" description="Basic and acidic residues" evidence="1">
    <location>
        <begin position="1"/>
        <end position="19"/>
    </location>
</feature>
<name>A0A4U0R6E3_9RHOB</name>
<evidence type="ECO:0000313" key="2">
    <source>
        <dbReference type="EMBL" id="TJZ83694.1"/>
    </source>
</evidence>
<accession>A0A4U0R6E3</accession>
<reference evidence="2 3" key="1">
    <citation type="submission" date="2019-04" db="EMBL/GenBank/DDBJ databases">
        <authorList>
            <person name="Li J."/>
        </authorList>
    </citation>
    <scope>NUCLEOTIDE SEQUENCE [LARGE SCALE GENOMIC DNA]</scope>
    <source>
        <strain evidence="2 3">CCTCC AB2016182</strain>
    </source>
</reference>
<keyword evidence="3" id="KW-1185">Reference proteome</keyword>
<comment type="caution">
    <text evidence="2">The sequence shown here is derived from an EMBL/GenBank/DDBJ whole genome shotgun (WGS) entry which is preliminary data.</text>
</comment>
<organism evidence="2 3">
    <name type="scientific">Paracoccus hibiscisoli</name>
    <dbReference type="NCBI Taxonomy" id="2023261"/>
    <lineage>
        <taxon>Bacteria</taxon>
        <taxon>Pseudomonadati</taxon>
        <taxon>Pseudomonadota</taxon>
        <taxon>Alphaproteobacteria</taxon>
        <taxon>Rhodobacterales</taxon>
        <taxon>Paracoccaceae</taxon>
        <taxon>Paracoccus</taxon>
    </lineage>
</organism>
<proteinExistence type="predicted"/>
<dbReference type="EMBL" id="SUNH01000015">
    <property type="protein sequence ID" value="TJZ83694.1"/>
    <property type="molecule type" value="Genomic_DNA"/>
</dbReference>
<sequence>MTDRDPDKTQAQSRDERLRQALRANLARRKQQARARAGTGGAGTDGTDNKTTPDAGGETGKDS</sequence>